<dbReference type="GO" id="GO:0000166">
    <property type="term" value="F:nucleotide binding"/>
    <property type="evidence" value="ECO:0007669"/>
    <property type="project" value="InterPro"/>
</dbReference>
<dbReference type="Gene3D" id="3.40.50.720">
    <property type="entry name" value="NAD(P)-binding Rossmann-like Domain"/>
    <property type="match status" value="1"/>
</dbReference>
<dbReference type="eggNOG" id="COG0673">
    <property type="taxonomic scope" value="Bacteria"/>
</dbReference>
<protein>
    <submittedName>
        <fullName evidence="2">Oxidoreductase</fullName>
    </submittedName>
</protein>
<dbReference type="InterPro" id="IPR036291">
    <property type="entry name" value="NAD(P)-bd_dom_sf"/>
</dbReference>
<dbReference type="KEGG" id="pgm:PGRAT_05530"/>
<dbReference type="EMBL" id="CP009287">
    <property type="protein sequence ID" value="AIQ67152.1"/>
    <property type="molecule type" value="Genomic_DNA"/>
</dbReference>
<name>A0A089M1T3_9BACL</name>
<keyword evidence="3" id="KW-1185">Reference proteome</keyword>
<reference evidence="2 3" key="1">
    <citation type="submission" date="2014-08" db="EMBL/GenBank/DDBJ databases">
        <title>Comparative genomics of the Paenibacillus odorifer group.</title>
        <authorList>
            <person name="den Bakker H.C."/>
            <person name="Tsai Y.-C."/>
            <person name="Martin N."/>
            <person name="Korlach J."/>
            <person name="Wiedmann M."/>
        </authorList>
    </citation>
    <scope>NUCLEOTIDE SEQUENCE [LARGE SCALE GENOMIC DNA]</scope>
    <source>
        <strain evidence="2 3">DSM 15220</strain>
    </source>
</reference>
<dbReference type="HOGENOM" id="CLU_769123_0_0_9"/>
<dbReference type="STRING" id="189425.PGRAT_05530"/>
<gene>
    <name evidence="2" type="ORF">PGRAT_05530</name>
</gene>
<proteinExistence type="predicted"/>
<evidence type="ECO:0000313" key="3">
    <source>
        <dbReference type="Proteomes" id="UP000029500"/>
    </source>
</evidence>
<dbReference type="PANTHER" id="PTHR43377">
    <property type="entry name" value="BILIVERDIN REDUCTASE A"/>
    <property type="match status" value="1"/>
</dbReference>
<feature type="domain" description="Gfo/Idh/MocA-like oxidoreductase N-terminal" evidence="1">
    <location>
        <begin position="6"/>
        <end position="111"/>
    </location>
</feature>
<dbReference type="InterPro" id="IPR051450">
    <property type="entry name" value="Gfo/Idh/MocA_Oxidoreductases"/>
</dbReference>
<sequence>MEKVVFGLVGGGWRAEFYLRIARELPEQFAVGAMFVRNKEKAEALSRTWGVRVYTTIGDFISAASYSFAVVSLKKDISTAYMMRLAEAGIPVLAETPPAPDLEQLKELWNRVGNSATIQIAEQVMFQPMHAARIALAASGRLGTVSQAQVSAAHGYHGISLIRRLLGTGFENASIRAQHFRSPIIQGPQRSGPPSAEARMQSVQTLGALDFGDKLGVFDFTGDQYFSWIRGSRMLVRGERGEIMNHDVSWLQAYDTPVYSRLRRIDAGHGGNLEGFYLKGIMLDGEWLYRNPFAPARLSEDEIAIAESMIRMQRHIGGGPSFYSLAEGSQDQYLALLLEQAAESGETVVSQRQPWAAE</sequence>
<evidence type="ECO:0000313" key="2">
    <source>
        <dbReference type="EMBL" id="AIQ67152.1"/>
    </source>
</evidence>
<dbReference type="SUPFAM" id="SSF51735">
    <property type="entry name" value="NAD(P)-binding Rossmann-fold domains"/>
    <property type="match status" value="1"/>
</dbReference>
<dbReference type="InterPro" id="IPR000683">
    <property type="entry name" value="Gfo/Idh/MocA-like_OxRdtase_N"/>
</dbReference>
<organism evidence="2 3">
    <name type="scientific">Paenibacillus graminis</name>
    <dbReference type="NCBI Taxonomy" id="189425"/>
    <lineage>
        <taxon>Bacteria</taxon>
        <taxon>Bacillati</taxon>
        <taxon>Bacillota</taxon>
        <taxon>Bacilli</taxon>
        <taxon>Bacillales</taxon>
        <taxon>Paenibacillaceae</taxon>
        <taxon>Paenibacillus</taxon>
    </lineage>
</organism>
<dbReference type="PANTHER" id="PTHR43377:SF1">
    <property type="entry name" value="BILIVERDIN REDUCTASE A"/>
    <property type="match status" value="1"/>
</dbReference>
<accession>A0A089M1T3</accession>
<dbReference type="Pfam" id="PF01408">
    <property type="entry name" value="GFO_IDH_MocA"/>
    <property type="match status" value="1"/>
</dbReference>
<dbReference type="Proteomes" id="UP000029500">
    <property type="component" value="Chromosome"/>
</dbReference>
<dbReference type="AlphaFoldDB" id="A0A089M1T3"/>
<dbReference type="RefSeq" id="WP_042266158.1">
    <property type="nucleotide sequence ID" value="NZ_CP009287.1"/>
</dbReference>
<evidence type="ECO:0000259" key="1">
    <source>
        <dbReference type="Pfam" id="PF01408"/>
    </source>
</evidence>
<dbReference type="OrthoDB" id="9772350at2"/>